<sequence>MRMKTGIVAWIILAFLVLFGLRYQSALRKKALQKNIRLWHVITAIAFVVVAFIHI</sequence>
<comment type="caution">
    <text evidence="2">The sequence shown here is derived from an EMBL/GenBank/DDBJ whole genome shotgun (WGS) entry which is preliminary data.</text>
</comment>
<dbReference type="AlphaFoldDB" id="A0A402AUV0"/>
<keyword evidence="1" id="KW-1133">Transmembrane helix</keyword>
<keyword evidence="1" id="KW-0472">Membrane</keyword>
<evidence type="ECO:0000256" key="1">
    <source>
        <dbReference type="SAM" id="Phobius"/>
    </source>
</evidence>
<keyword evidence="3" id="KW-1185">Reference proteome</keyword>
<feature type="transmembrane region" description="Helical" evidence="1">
    <location>
        <begin position="6"/>
        <end position="24"/>
    </location>
</feature>
<dbReference type="RefSeq" id="WP_161977847.1">
    <property type="nucleotide sequence ID" value="NZ_BIFS01000002.1"/>
</dbReference>
<evidence type="ECO:0000313" key="2">
    <source>
        <dbReference type="EMBL" id="GCE22898.1"/>
    </source>
</evidence>
<protein>
    <submittedName>
        <fullName evidence="2">Uncharacterized protein</fullName>
    </submittedName>
</protein>
<feature type="transmembrane region" description="Helical" evidence="1">
    <location>
        <begin position="36"/>
        <end position="54"/>
    </location>
</feature>
<accession>A0A402AUV0</accession>
<gene>
    <name evidence="2" type="ORF">KDK_66980</name>
</gene>
<reference evidence="3" key="1">
    <citation type="submission" date="2018-12" db="EMBL/GenBank/DDBJ databases">
        <title>Tengunoibacter tsumagoiensis gen. nov., sp. nov., Dictyobacter kobayashii sp. nov., D. alpinus sp. nov., and D. joshuensis sp. nov. and description of Dictyobacteraceae fam. nov. within the order Ktedonobacterales isolated from Tengu-no-mugimeshi.</title>
        <authorList>
            <person name="Wang C.M."/>
            <person name="Zheng Y."/>
            <person name="Sakai Y."/>
            <person name="Toyoda A."/>
            <person name="Minakuchi Y."/>
            <person name="Abe K."/>
            <person name="Yokota A."/>
            <person name="Yabe S."/>
        </authorList>
    </citation>
    <scope>NUCLEOTIDE SEQUENCE [LARGE SCALE GENOMIC DNA]</scope>
    <source>
        <strain evidence="3">Uno11</strain>
    </source>
</reference>
<dbReference type="Proteomes" id="UP000287188">
    <property type="component" value="Unassembled WGS sequence"/>
</dbReference>
<keyword evidence="1" id="KW-0812">Transmembrane</keyword>
<name>A0A402AUV0_9CHLR</name>
<dbReference type="EMBL" id="BIFS01000002">
    <property type="protein sequence ID" value="GCE22898.1"/>
    <property type="molecule type" value="Genomic_DNA"/>
</dbReference>
<organism evidence="2 3">
    <name type="scientific">Dictyobacter kobayashii</name>
    <dbReference type="NCBI Taxonomy" id="2014872"/>
    <lineage>
        <taxon>Bacteria</taxon>
        <taxon>Bacillati</taxon>
        <taxon>Chloroflexota</taxon>
        <taxon>Ktedonobacteria</taxon>
        <taxon>Ktedonobacterales</taxon>
        <taxon>Dictyobacteraceae</taxon>
        <taxon>Dictyobacter</taxon>
    </lineage>
</organism>
<proteinExistence type="predicted"/>
<evidence type="ECO:0000313" key="3">
    <source>
        <dbReference type="Proteomes" id="UP000287188"/>
    </source>
</evidence>